<evidence type="ECO:0000259" key="12">
    <source>
        <dbReference type="Pfam" id="PF01490"/>
    </source>
</evidence>
<dbReference type="AlphaFoldDB" id="A0A7N2LH76"/>
<name>A0A7N2LH76_QUELO</name>
<dbReference type="Gramene" id="QL04p040879:mrna">
    <property type="protein sequence ID" value="QL04p040879:mrna"/>
    <property type="gene ID" value="QL04p040879"/>
</dbReference>
<feature type="transmembrane region" description="Helical" evidence="11">
    <location>
        <begin position="65"/>
        <end position="86"/>
    </location>
</feature>
<keyword evidence="6" id="KW-0029">Amino-acid transport</keyword>
<evidence type="ECO:0000256" key="7">
    <source>
        <dbReference type="ARBA" id="ARBA00022989"/>
    </source>
</evidence>
<evidence type="ECO:0000313" key="13">
    <source>
        <dbReference type="EnsemblPlants" id="QL04p040879:mrna"/>
    </source>
</evidence>
<keyword evidence="7 11" id="KW-1133">Transmembrane helix</keyword>
<comment type="function">
    <text evidence="10">Carrier protein involved in proton-driven auxin influx. Mediates the formation of auxin gradient from developing leaves (site of auxin biosynthesis) to tips by contributing to the loading of auxin in vascular tissues and facilitating acropetal (base to tip) auxin transport within inner tissues of the root apex, and basipetal (tip to base) auxin transport within outer tissues of the root apex. May be involved in lateral roots and nodules formation.</text>
</comment>
<keyword evidence="14" id="KW-1185">Reference proteome</keyword>
<comment type="similarity">
    <text evidence="2">Belongs to the amino acid/polyamine transporter 2 family. Amino acid/auxin permease (AAAP) (TC 2.A.18.1) subfamily.</text>
</comment>
<dbReference type="EMBL" id="LRBV02000004">
    <property type="status" value="NOT_ANNOTATED_CDS"/>
    <property type="molecule type" value="Genomic_DNA"/>
</dbReference>
<dbReference type="GO" id="GO:0012505">
    <property type="term" value="C:endomembrane system"/>
    <property type="evidence" value="ECO:0007669"/>
    <property type="project" value="UniProtKB-SubCell"/>
</dbReference>
<dbReference type="Pfam" id="PF01490">
    <property type="entry name" value="Aa_trans"/>
    <property type="match status" value="1"/>
</dbReference>
<keyword evidence="3" id="KW-0813">Transport</keyword>
<dbReference type="GO" id="GO:0015293">
    <property type="term" value="F:symporter activity"/>
    <property type="evidence" value="ECO:0007669"/>
    <property type="project" value="UniProtKB-KW"/>
</dbReference>
<organism evidence="13 14">
    <name type="scientific">Quercus lobata</name>
    <name type="common">Valley oak</name>
    <dbReference type="NCBI Taxonomy" id="97700"/>
    <lineage>
        <taxon>Eukaryota</taxon>
        <taxon>Viridiplantae</taxon>
        <taxon>Streptophyta</taxon>
        <taxon>Embryophyta</taxon>
        <taxon>Tracheophyta</taxon>
        <taxon>Spermatophyta</taxon>
        <taxon>Magnoliopsida</taxon>
        <taxon>eudicotyledons</taxon>
        <taxon>Gunneridae</taxon>
        <taxon>Pentapetalae</taxon>
        <taxon>rosids</taxon>
        <taxon>fabids</taxon>
        <taxon>Fagales</taxon>
        <taxon>Fagaceae</taxon>
        <taxon>Quercus</taxon>
    </lineage>
</organism>
<evidence type="ECO:0000256" key="9">
    <source>
        <dbReference type="ARBA" id="ARBA00023294"/>
    </source>
</evidence>
<evidence type="ECO:0000256" key="4">
    <source>
        <dbReference type="ARBA" id="ARBA00022692"/>
    </source>
</evidence>
<evidence type="ECO:0000256" key="8">
    <source>
        <dbReference type="ARBA" id="ARBA00023136"/>
    </source>
</evidence>
<feature type="domain" description="Amino acid transporter transmembrane" evidence="12">
    <location>
        <begin position="14"/>
        <end position="126"/>
    </location>
</feature>
<keyword evidence="4 11" id="KW-0812">Transmembrane</keyword>
<dbReference type="GO" id="GO:0006865">
    <property type="term" value="P:amino acid transport"/>
    <property type="evidence" value="ECO:0007669"/>
    <property type="project" value="UniProtKB-KW"/>
</dbReference>
<reference evidence="13" key="2">
    <citation type="submission" date="2021-01" db="UniProtKB">
        <authorList>
            <consortium name="EnsemblPlants"/>
        </authorList>
    </citation>
    <scope>IDENTIFICATION</scope>
</reference>
<evidence type="ECO:0000313" key="14">
    <source>
        <dbReference type="Proteomes" id="UP000594261"/>
    </source>
</evidence>
<accession>A0A7N2LH76</accession>
<evidence type="ECO:0000256" key="2">
    <source>
        <dbReference type="ARBA" id="ARBA00005590"/>
    </source>
</evidence>
<feature type="transmembrane region" description="Helical" evidence="11">
    <location>
        <begin position="106"/>
        <end position="128"/>
    </location>
</feature>
<dbReference type="Proteomes" id="UP000594261">
    <property type="component" value="Chromosome 4"/>
</dbReference>
<keyword evidence="5" id="KW-0769">Symport</keyword>
<comment type="subcellular location">
    <subcellularLocation>
        <location evidence="1">Endomembrane system</location>
        <topology evidence="1">Multi-pass membrane protein</topology>
    </subcellularLocation>
</comment>
<evidence type="ECO:0000256" key="10">
    <source>
        <dbReference type="ARBA" id="ARBA00045588"/>
    </source>
</evidence>
<dbReference type="OMA" id="VEHMANY"/>
<evidence type="ECO:0000256" key="3">
    <source>
        <dbReference type="ARBA" id="ARBA00022448"/>
    </source>
</evidence>
<keyword evidence="8 11" id="KW-0472">Membrane</keyword>
<evidence type="ECO:0000256" key="5">
    <source>
        <dbReference type="ARBA" id="ARBA00022847"/>
    </source>
</evidence>
<protein>
    <recommendedName>
        <fullName evidence="12">Amino acid transporter transmembrane domain-containing protein</fullName>
    </recommendedName>
</protein>
<dbReference type="GO" id="GO:0009734">
    <property type="term" value="P:auxin-activated signaling pathway"/>
    <property type="evidence" value="ECO:0007669"/>
    <property type="project" value="UniProtKB-KW"/>
</dbReference>
<evidence type="ECO:0000256" key="11">
    <source>
        <dbReference type="SAM" id="Phobius"/>
    </source>
</evidence>
<keyword evidence="9" id="KW-0927">Auxin signaling pathway</keyword>
<sequence>MDCLAGYSKNAPTKDYSINGSAQNRVFGSFNAISIIATTFGNGIIPEIQATIAPPVKGKMFKGLCVCYAVVVSTFFSVAISGYWAFGNQARGTVLANFMVDEKSLLPTWVLLMTNVFTLLQVVAVTLVRMSYSLITRYNR</sequence>
<evidence type="ECO:0000256" key="1">
    <source>
        <dbReference type="ARBA" id="ARBA00004127"/>
    </source>
</evidence>
<reference evidence="13 14" key="1">
    <citation type="journal article" date="2016" name="G3 (Bethesda)">
        <title>First Draft Assembly and Annotation of the Genome of a California Endemic Oak Quercus lobata Nee (Fagaceae).</title>
        <authorList>
            <person name="Sork V.L."/>
            <person name="Fitz-Gibbon S.T."/>
            <person name="Puiu D."/>
            <person name="Crepeau M."/>
            <person name="Gugger P.F."/>
            <person name="Sherman R."/>
            <person name="Stevens K."/>
            <person name="Langley C.H."/>
            <person name="Pellegrini M."/>
            <person name="Salzberg S.L."/>
        </authorList>
    </citation>
    <scope>NUCLEOTIDE SEQUENCE [LARGE SCALE GENOMIC DNA]</scope>
    <source>
        <strain evidence="13 14">cv. SW786</strain>
    </source>
</reference>
<dbReference type="PANTHER" id="PTHR48017">
    <property type="entry name" value="OS05G0424000 PROTEIN-RELATED"/>
    <property type="match status" value="1"/>
</dbReference>
<proteinExistence type="inferred from homology"/>
<dbReference type="InParanoid" id="A0A7N2LH76"/>
<evidence type="ECO:0000256" key="6">
    <source>
        <dbReference type="ARBA" id="ARBA00022970"/>
    </source>
</evidence>
<dbReference type="InterPro" id="IPR013057">
    <property type="entry name" value="AA_transpt_TM"/>
</dbReference>
<dbReference type="EnsemblPlants" id="QL04p040879:mrna">
    <property type="protein sequence ID" value="QL04p040879:mrna"/>
    <property type="gene ID" value="QL04p040879"/>
</dbReference>